<dbReference type="SUPFAM" id="SSF51735">
    <property type="entry name" value="NAD(P)-binding Rossmann-fold domains"/>
    <property type="match status" value="1"/>
</dbReference>
<protein>
    <submittedName>
        <fullName evidence="4">Unplaced genomic scaffold SPHSTscaffold_129, whole genome shotgun sequence</fullName>
    </submittedName>
</protein>
<dbReference type="PANTHER" id="PTHR43477">
    <property type="entry name" value="DIHYDROANTICAPSIN 7-DEHYDROGENASE"/>
    <property type="match status" value="1"/>
</dbReference>
<dbReference type="InterPro" id="IPR002347">
    <property type="entry name" value="SDR_fam"/>
</dbReference>
<evidence type="ECO:0000256" key="2">
    <source>
        <dbReference type="ARBA" id="ARBA00022857"/>
    </source>
</evidence>
<name>A0A0C9UXS5_SPHS4</name>
<dbReference type="GO" id="GO:0016491">
    <property type="term" value="F:oxidoreductase activity"/>
    <property type="evidence" value="ECO:0007669"/>
    <property type="project" value="UniProtKB-KW"/>
</dbReference>
<evidence type="ECO:0000313" key="5">
    <source>
        <dbReference type="Proteomes" id="UP000054279"/>
    </source>
</evidence>
<dbReference type="PANTHER" id="PTHR43477:SF1">
    <property type="entry name" value="DIHYDROANTICAPSIN 7-DEHYDROGENASE"/>
    <property type="match status" value="1"/>
</dbReference>
<dbReference type="InterPro" id="IPR057571">
    <property type="entry name" value="SDR_PhqE-like"/>
</dbReference>
<keyword evidence="2" id="KW-0521">NADP</keyword>
<evidence type="ECO:0000256" key="1">
    <source>
        <dbReference type="ARBA" id="ARBA00006484"/>
    </source>
</evidence>
<sequence length="228" mass="24119">MATLKDKYIVIFGGTSGVGFGVAHASLLSDAAEVLVVSSNPERVANAVKRLQDGKFGKGKIRGEVANAKDQERLKTFVIGLGEVDHIVWTSGDSDILTKNLFPNFTVDAAKAGFDVRFWGPVVVAQNAKFRAGGSLTLTGGVLLVKPMSGFSLGSGVVGAVDSVTRGLAVDLAPVRVNHIALGAVSLQWWQRIPEAMSEMIKKDAVGKTLVKHIATPLEVAEAYLFAM</sequence>
<organism evidence="4 5">
    <name type="scientific">Sphaerobolus stellatus (strain SS14)</name>
    <dbReference type="NCBI Taxonomy" id="990650"/>
    <lineage>
        <taxon>Eukaryota</taxon>
        <taxon>Fungi</taxon>
        <taxon>Dikarya</taxon>
        <taxon>Basidiomycota</taxon>
        <taxon>Agaricomycotina</taxon>
        <taxon>Agaricomycetes</taxon>
        <taxon>Phallomycetidae</taxon>
        <taxon>Geastrales</taxon>
        <taxon>Sphaerobolaceae</taxon>
        <taxon>Sphaerobolus</taxon>
    </lineage>
</organism>
<dbReference type="Gene3D" id="3.40.50.720">
    <property type="entry name" value="NAD(P)-binding Rossmann-like Domain"/>
    <property type="match status" value="1"/>
</dbReference>
<evidence type="ECO:0000313" key="4">
    <source>
        <dbReference type="EMBL" id="KIJ34107.1"/>
    </source>
</evidence>
<dbReference type="PRINTS" id="PR00081">
    <property type="entry name" value="GDHRDH"/>
</dbReference>
<accession>A0A0C9UXS5</accession>
<comment type="similarity">
    <text evidence="1">Belongs to the short-chain dehydrogenases/reductases (SDR) family.</text>
</comment>
<keyword evidence="3" id="KW-0560">Oxidoreductase</keyword>
<dbReference type="InterPro" id="IPR036291">
    <property type="entry name" value="NAD(P)-bd_dom_sf"/>
</dbReference>
<dbReference type="OrthoDB" id="294295at2759"/>
<feature type="non-terminal residue" evidence="4">
    <location>
        <position position="228"/>
    </location>
</feature>
<dbReference type="Pfam" id="PF23441">
    <property type="entry name" value="SDR"/>
    <property type="match status" value="1"/>
</dbReference>
<proteinExistence type="inferred from homology"/>
<dbReference type="HOGENOM" id="CLU_010194_15_2_1"/>
<keyword evidence="5" id="KW-1185">Reference proteome</keyword>
<reference evidence="4 5" key="1">
    <citation type="submission" date="2014-06" db="EMBL/GenBank/DDBJ databases">
        <title>Evolutionary Origins and Diversification of the Mycorrhizal Mutualists.</title>
        <authorList>
            <consortium name="DOE Joint Genome Institute"/>
            <consortium name="Mycorrhizal Genomics Consortium"/>
            <person name="Kohler A."/>
            <person name="Kuo A."/>
            <person name="Nagy L.G."/>
            <person name="Floudas D."/>
            <person name="Copeland A."/>
            <person name="Barry K.W."/>
            <person name="Cichocki N."/>
            <person name="Veneault-Fourrey C."/>
            <person name="LaButti K."/>
            <person name="Lindquist E.A."/>
            <person name="Lipzen A."/>
            <person name="Lundell T."/>
            <person name="Morin E."/>
            <person name="Murat C."/>
            <person name="Riley R."/>
            <person name="Ohm R."/>
            <person name="Sun H."/>
            <person name="Tunlid A."/>
            <person name="Henrissat B."/>
            <person name="Grigoriev I.V."/>
            <person name="Hibbett D.S."/>
            <person name="Martin F."/>
        </authorList>
    </citation>
    <scope>NUCLEOTIDE SEQUENCE [LARGE SCALE GENOMIC DNA]</scope>
    <source>
        <strain evidence="4 5">SS14</strain>
    </source>
</reference>
<dbReference type="InterPro" id="IPR051122">
    <property type="entry name" value="SDR_DHRS6-like"/>
</dbReference>
<dbReference type="AlphaFoldDB" id="A0A0C9UXS5"/>
<dbReference type="EMBL" id="KN837204">
    <property type="protein sequence ID" value="KIJ34107.1"/>
    <property type="molecule type" value="Genomic_DNA"/>
</dbReference>
<evidence type="ECO:0000256" key="3">
    <source>
        <dbReference type="ARBA" id="ARBA00023002"/>
    </source>
</evidence>
<gene>
    <name evidence="4" type="ORF">M422DRAFT_35253</name>
</gene>
<dbReference type="Proteomes" id="UP000054279">
    <property type="component" value="Unassembled WGS sequence"/>
</dbReference>